<dbReference type="OrthoDB" id="7285326at2"/>
<feature type="compositionally biased region" description="Basic and acidic residues" evidence="1">
    <location>
        <begin position="27"/>
        <end position="46"/>
    </location>
</feature>
<accession>A0A5B2TAM8</accession>
<feature type="region of interest" description="Disordered" evidence="1">
    <location>
        <begin position="26"/>
        <end position="46"/>
    </location>
</feature>
<comment type="caution">
    <text evidence="2">The sequence shown here is derived from an EMBL/GenBank/DDBJ whole genome shotgun (WGS) entry which is preliminary data.</text>
</comment>
<protein>
    <submittedName>
        <fullName evidence="2">Uncharacterized protein</fullName>
    </submittedName>
</protein>
<feature type="compositionally biased region" description="Basic and acidic residues" evidence="1">
    <location>
        <begin position="61"/>
        <end position="94"/>
    </location>
</feature>
<gene>
    <name evidence="2" type="ORF">F0Q34_19240</name>
</gene>
<sequence length="120" mass="13433">MAKAKSGTIAQRLEDAAKARQAMLEAFRNRPDPDDPEVAARRAERQEIARAREARLEARRLAQEAEAARQRAEQEAESARRRAEEEAREVERRANLRKKPGLAAVLASHQAAKAAKKGRN</sequence>
<dbReference type="Proteomes" id="UP000322110">
    <property type="component" value="Unassembled WGS sequence"/>
</dbReference>
<evidence type="ECO:0000313" key="2">
    <source>
        <dbReference type="EMBL" id="KAA2211596.1"/>
    </source>
</evidence>
<feature type="region of interest" description="Disordered" evidence="1">
    <location>
        <begin position="61"/>
        <end position="120"/>
    </location>
</feature>
<proteinExistence type="predicted"/>
<dbReference type="RefSeq" id="WP_149813921.1">
    <property type="nucleotide sequence ID" value="NZ_VUKA01000020.1"/>
</dbReference>
<reference evidence="2 3" key="1">
    <citation type="journal article" date="2015" name="Int. J. Syst. Evol. Microbiol.">
        <title>Roseomonas oryzae sp. nov., isolated from paddy rhizosphere soil.</title>
        <authorList>
            <person name="Ramaprasad E.V."/>
            <person name="Sasikala Ch."/>
            <person name="Ramana Ch.V."/>
        </authorList>
    </citation>
    <scope>NUCLEOTIDE SEQUENCE [LARGE SCALE GENOMIC DNA]</scope>
    <source>
        <strain evidence="2 3">KCTC 42542</strain>
    </source>
</reference>
<dbReference type="InterPro" id="IPR045510">
    <property type="entry name" value="DUF6481"/>
</dbReference>
<keyword evidence="3" id="KW-1185">Reference proteome</keyword>
<evidence type="ECO:0000256" key="1">
    <source>
        <dbReference type="SAM" id="MobiDB-lite"/>
    </source>
</evidence>
<organism evidence="2 3">
    <name type="scientific">Teichococcus oryzae</name>
    <dbReference type="NCBI Taxonomy" id="1608942"/>
    <lineage>
        <taxon>Bacteria</taxon>
        <taxon>Pseudomonadati</taxon>
        <taxon>Pseudomonadota</taxon>
        <taxon>Alphaproteobacteria</taxon>
        <taxon>Acetobacterales</taxon>
        <taxon>Roseomonadaceae</taxon>
        <taxon>Roseomonas</taxon>
    </lineage>
</organism>
<dbReference type="Pfam" id="PF20089">
    <property type="entry name" value="DUF6481"/>
    <property type="match status" value="1"/>
</dbReference>
<evidence type="ECO:0000313" key="3">
    <source>
        <dbReference type="Proteomes" id="UP000322110"/>
    </source>
</evidence>
<dbReference type="AlphaFoldDB" id="A0A5B2TAM8"/>
<dbReference type="EMBL" id="VUKA01000020">
    <property type="protein sequence ID" value="KAA2211596.1"/>
    <property type="molecule type" value="Genomic_DNA"/>
</dbReference>
<name>A0A5B2TAM8_9PROT</name>